<evidence type="ECO:0000313" key="3">
    <source>
        <dbReference type="EMBL" id="MCD7473142.1"/>
    </source>
</evidence>
<keyword evidence="4" id="KW-1185">Reference proteome</keyword>
<evidence type="ECO:0000259" key="2">
    <source>
        <dbReference type="Pfam" id="PF03101"/>
    </source>
</evidence>
<protein>
    <recommendedName>
        <fullName evidence="2">FAR1 domain-containing protein</fullName>
    </recommendedName>
</protein>
<feature type="compositionally biased region" description="Low complexity" evidence="1">
    <location>
        <begin position="171"/>
        <end position="185"/>
    </location>
</feature>
<dbReference type="EMBL" id="JACEIK010001925">
    <property type="protein sequence ID" value="MCD7473142.1"/>
    <property type="molecule type" value="Genomic_DNA"/>
</dbReference>
<gene>
    <name evidence="3" type="ORF">HAX54_014769</name>
</gene>
<reference evidence="3 4" key="1">
    <citation type="journal article" date="2021" name="BMC Genomics">
        <title>Datura genome reveals duplications of psychoactive alkaloid biosynthetic genes and high mutation rate following tissue culture.</title>
        <authorList>
            <person name="Rajewski A."/>
            <person name="Carter-House D."/>
            <person name="Stajich J."/>
            <person name="Litt A."/>
        </authorList>
    </citation>
    <scope>NUCLEOTIDE SEQUENCE [LARGE SCALE GENOMIC DNA]</scope>
    <source>
        <strain evidence="3">AR-01</strain>
    </source>
</reference>
<dbReference type="PANTHER" id="PTHR46328">
    <property type="entry name" value="FAR-RED IMPAIRED RESPONSIVE (FAR1) FAMILY PROTEIN-RELATED"/>
    <property type="match status" value="1"/>
</dbReference>
<dbReference type="Pfam" id="PF03101">
    <property type="entry name" value="FAR1"/>
    <property type="match status" value="1"/>
</dbReference>
<feature type="domain" description="FAR1" evidence="2">
    <location>
        <begin position="63"/>
        <end position="126"/>
    </location>
</feature>
<evidence type="ECO:0000256" key="1">
    <source>
        <dbReference type="SAM" id="MobiDB-lite"/>
    </source>
</evidence>
<dbReference type="Proteomes" id="UP000823775">
    <property type="component" value="Unassembled WGS sequence"/>
</dbReference>
<sequence>MFQMDAVCLNSEPVFDDCEEYEDGKDCSVVEHDNEIPEKNSKKESPQPTVGLEFGSFGEAYDFCNMYGKEQGCGIRVSNSLFRSKRKERYRAKLSCSNAGFKKKTGANHPTPETRSGCPAMLGVDSGHDKLRENVFPFQSLNKSAQVPFPNTLNDHVLFESQTSSSNTPTLSQVLSESVSDSSIS</sequence>
<feature type="compositionally biased region" description="Polar residues" evidence="1">
    <location>
        <begin position="160"/>
        <end position="170"/>
    </location>
</feature>
<accession>A0ABS8TNK9</accession>
<comment type="caution">
    <text evidence="3">The sequence shown here is derived from an EMBL/GenBank/DDBJ whole genome shotgun (WGS) entry which is preliminary data.</text>
</comment>
<organism evidence="3 4">
    <name type="scientific">Datura stramonium</name>
    <name type="common">Jimsonweed</name>
    <name type="synonym">Common thornapple</name>
    <dbReference type="NCBI Taxonomy" id="4076"/>
    <lineage>
        <taxon>Eukaryota</taxon>
        <taxon>Viridiplantae</taxon>
        <taxon>Streptophyta</taxon>
        <taxon>Embryophyta</taxon>
        <taxon>Tracheophyta</taxon>
        <taxon>Spermatophyta</taxon>
        <taxon>Magnoliopsida</taxon>
        <taxon>eudicotyledons</taxon>
        <taxon>Gunneridae</taxon>
        <taxon>Pentapetalae</taxon>
        <taxon>asterids</taxon>
        <taxon>lamiids</taxon>
        <taxon>Solanales</taxon>
        <taxon>Solanaceae</taxon>
        <taxon>Solanoideae</taxon>
        <taxon>Datureae</taxon>
        <taxon>Datura</taxon>
    </lineage>
</organism>
<proteinExistence type="predicted"/>
<evidence type="ECO:0000313" key="4">
    <source>
        <dbReference type="Proteomes" id="UP000823775"/>
    </source>
</evidence>
<feature type="region of interest" description="Disordered" evidence="1">
    <location>
        <begin position="160"/>
        <end position="185"/>
    </location>
</feature>
<name>A0ABS8TNK9_DATST</name>
<dbReference type="InterPro" id="IPR004330">
    <property type="entry name" value="FAR1_DNA_bnd_dom"/>
</dbReference>